<keyword evidence="2" id="KW-0288">FMN</keyword>
<dbReference type="CDD" id="cd02150">
    <property type="entry name" value="nitroreductase"/>
    <property type="match status" value="1"/>
</dbReference>
<dbReference type="RefSeq" id="WP_370595375.1">
    <property type="nucleotide sequence ID" value="NZ_JALBUR010000002.1"/>
</dbReference>
<organism evidence="5 6">
    <name type="scientific">Grylomicrobium aquisgranensis</name>
    <dbReference type="NCBI Taxonomy" id="2926318"/>
    <lineage>
        <taxon>Bacteria</taxon>
        <taxon>Bacillati</taxon>
        <taxon>Bacillota</taxon>
        <taxon>Erysipelotrichia</taxon>
        <taxon>Erysipelotrichales</taxon>
        <taxon>Erysipelotrichaceae</taxon>
        <taxon>Grylomicrobium</taxon>
    </lineage>
</organism>
<dbReference type="AlphaFoldDB" id="A0AB35U6C2"/>
<gene>
    <name evidence="5" type="ORF">MOZ60_01375</name>
</gene>
<protein>
    <submittedName>
        <fullName evidence="5">Nitroreductase family protein</fullName>
    </submittedName>
</protein>
<keyword evidence="6" id="KW-1185">Reference proteome</keyword>
<evidence type="ECO:0000313" key="6">
    <source>
        <dbReference type="Proteomes" id="UP001286174"/>
    </source>
</evidence>
<accession>A0AB35U6C2</accession>
<keyword evidence="1" id="KW-0285">Flavoprotein</keyword>
<evidence type="ECO:0000256" key="2">
    <source>
        <dbReference type="ARBA" id="ARBA00022643"/>
    </source>
</evidence>
<sequence>MENLFHRVSIRKYQDKPVRKEDITEILRAGMQAPSAGNQQPWEFYVVTDKDVIAQLAKASPYAGCAAGAPAVIVPVYRTDGLRFPEFAQIDMSIAQENMWIMTDALGLGGVWLAVAPVKDRMDAVRKILDLPDTLVPFSLFPVGWPAEEKKQQDRFEESRIHWQ</sequence>
<feature type="domain" description="Nitroreductase" evidence="4">
    <location>
        <begin position="66"/>
        <end position="145"/>
    </location>
</feature>
<dbReference type="GO" id="GO:0016491">
    <property type="term" value="F:oxidoreductase activity"/>
    <property type="evidence" value="ECO:0007669"/>
    <property type="project" value="UniProtKB-KW"/>
</dbReference>
<dbReference type="InterPro" id="IPR000415">
    <property type="entry name" value="Nitroreductase-like"/>
</dbReference>
<comment type="caution">
    <text evidence="5">The sequence shown here is derived from an EMBL/GenBank/DDBJ whole genome shotgun (WGS) entry which is preliminary data.</text>
</comment>
<dbReference type="PANTHER" id="PTHR23026">
    <property type="entry name" value="NADPH NITROREDUCTASE"/>
    <property type="match status" value="1"/>
</dbReference>
<dbReference type="SUPFAM" id="SSF55469">
    <property type="entry name" value="FMN-dependent nitroreductase-like"/>
    <property type="match status" value="1"/>
</dbReference>
<dbReference type="PANTHER" id="PTHR23026:SF90">
    <property type="entry name" value="IODOTYROSINE DEIODINASE 1"/>
    <property type="match status" value="1"/>
</dbReference>
<feature type="domain" description="Nitroreductase" evidence="4">
    <location>
        <begin position="6"/>
        <end position="59"/>
    </location>
</feature>
<keyword evidence="3" id="KW-0560">Oxidoreductase</keyword>
<name>A0AB35U6C2_9FIRM</name>
<evidence type="ECO:0000256" key="1">
    <source>
        <dbReference type="ARBA" id="ARBA00022630"/>
    </source>
</evidence>
<reference evidence="5 6" key="1">
    <citation type="submission" date="2022-03" db="EMBL/GenBank/DDBJ databases">
        <title>Novel taxa within the pig intestine.</title>
        <authorList>
            <person name="Wylensek D."/>
            <person name="Bishof K."/>
            <person name="Afrizal A."/>
            <person name="Clavel T."/>
        </authorList>
    </citation>
    <scope>NUCLEOTIDE SEQUENCE [LARGE SCALE GENOMIC DNA]</scope>
    <source>
        <strain evidence="5 6">CLA-KB-P133</strain>
    </source>
</reference>
<dbReference type="EMBL" id="JALBUR010000002">
    <property type="protein sequence ID" value="MDX8418740.1"/>
    <property type="molecule type" value="Genomic_DNA"/>
</dbReference>
<dbReference type="Proteomes" id="UP001286174">
    <property type="component" value="Unassembled WGS sequence"/>
</dbReference>
<dbReference type="Pfam" id="PF00881">
    <property type="entry name" value="Nitroreductase"/>
    <property type="match status" value="2"/>
</dbReference>
<dbReference type="InterPro" id="IPR050627">
    <property type="entry name" value="Nitroreductase/BluB"/>
</dbReference>
<dbReference type="Gene3D" id="3.40.109.10">
    <property type="entry name" value="NADH Oxidase"/>
    <property type="match status" value="1"/>
</dbReference>
<evidence type="ECO:0000259" key="4">
    <source>
        <dbReference type="Pfam" id="PF00881"/>
    </source>
</evidence>
<dbReference type="InterPro" id="IPR029479">
    <property type="entry name" value="Nitroreductase"/>
</dbReference>
<evidence type="ECO:0000256" key="3">
    <source>
        <dbReference type="ARBA" id="ARBA00023002"/>
    </source>
</evidence>
<proteinExistence type="predicted"/>
<evidence type="ECO:0000313" key="5">
    <source>
        <dbReference type="EMBL" id="MDX8418740.1"/>
    </source>
</evidence>